<keyword evidence="2" id="KW-0805">Transcription regulation</keyword>
<dbReference type="InterPro" id="IPR014284">
    <property type="entry name" value="RNA_pol_sigma-70_dom"/>
</dbReference>
<dbReference type="SUPFAM" id="SSF88659">
    <property type="entry name" value="Sigma3 and sigma4 domains of RNA polymerase sigma factors"/>
    <property type="match status" value="1"/>
</dbReference>
<dbReference type="InterPro" id="IPR013324">
    <property type="entry name" value="RNA_pol_sigma_r3/r4-like"/>
</dbReference>
<dbReference type="InterPro" id="IPR039425">
    <property type="entry name" value="RNA_pol_sigma-70-like"/>
</dbReference>
<gene>
    <name evidence="6" type="ORF">HMF3257_32380</name>
</gene>
<dbReference type="RefSeq" id="WP_111350728.1">
    <property type="nucleotide sequence ID" value="NZ_QLII01000001.1"/>
</dbReference>
<dbReference type="GO" id="GO:0016987">
    <property type="term" value="F:sigma factor activity"/>
    <property type="evidence" value="ECO:0007669"/>
    <property type="project" value="UniProtKB-KW"/>
</dbReference>
<accession>A0A327NUI8</accession>
<dbReference type="GO" id="GO:0006352">
    <property type="term" value="P:DNA-templated transcription initiation"/>
    <property type="evidence" value="ECO:0007669"/>
    <property type="project" value="InterPro"/>
</dbReference>
<sequence>MPAIRSALYISQFALYEALRRGDSAAYDHLYAELYGPFQFWVIGNSGTDMDAEDAFQKGLMNFLLNLETGKYHYQEGAKVTYVVFEYCKKVWLTELQSARLRNRAAMPASLELPDTADIEQDLERMVLVKAVQQALEMLKDECRNLMQWFYIDELSIREIAERLGMKETSTKSKRYDCTEKLKGLYLKTAKQSGL</sequence>
<dbReference type="Gene3D" id="1.10.1740.10">
    <property type="match status" value="1"/>
</dbReference>
<dbReference type="PANTHER" id="PTHR43133:SF62">
    <property type="entry name" value="RNA POLYMERASE SIGMA FACTOR SIGZ"/>
    <property type="match status" value="1"/>
</dbReference>
<dbReference type="SUPFAM" id="SSF88946">
    <property type="entry name" value="Sigma2 domain of RNA polymerase sigma factors"/>
    <property type="match status" value="1"/>
</dbReference>
<evidence type="ECO:0000256" key="1">
    <source>
        <dbReference type="ARBA" id="ARBA00010641"/>
    </source>
</evidence>
<dbReference type="AlphaFoldDB" id="A0A327NUI8"/>
<evidence type="ECO:0000313" key="6">
    <source>
        <dbReference type="EMBL" id="RAI77666.1"/>
    </source>
</evidence>
<evidence type="ECO:0000313" key="7">
    <source>
        <dbReference type="Proteomes" id="UP000249016"/>
    </source>
</evidence>
<dbReference type="InterPro" id="IPR013249">
    <property type="entry name" value="RNA_pol_sigma70_r4_t2"/>
</dbReference>
<dbReference type="Pfam" id="PF08281">
    <property type="entry name" value="Sigma70_r4_2"/>
    <property type="match status" value="1"/>
</dbReference>
<protein>
    <submittedName>
        <fullName evidence="6">Sigma-70 family RNA polymerase sigma factor</fullName>
    </submittedName>
</protein>
<evidence type="ECO:0000259" key="5">
    <source>
        <dbReference type="Pfam" id="PF08281"/>
    </source>
</evidence>
<proteinExistence type="inferred from homology"/>
<evidence type="ECO:0000256" key="3">
    <source>
        <dbReference type="ARBA" id="ARBA00023082"/>
    </source>
</evidence>
<dbReference type="InterPro" id="IPR013325">
    <property type="entry name" value="RNA_pol_sigma_r2"/>
</dbReference>
<comment type="similarity">
    <text evidence="1">Belongs to the sigma-70 factor family. ECF subfamily.</text>
</comment>
<dbReference type="Gene3D" id="1.10.10.10">
    <property type="entry name" value="Winged helix-like DNA-binding domain superfamily/Winged helix DNA-binding domain"/>
    <property type="match status" value="1"/>
</dbReference>
<keyword evidence="7" id="KW-1185">Reference proteome</keyword>
<reference evidence="6 7" key="1">
    <citation type="submission" date="2018-06" db="EMBL/GenBank/DDBJ databases">
        <title>Spirosoma sp. HMF3257 Genome sequencing and assembly.</title>
        <authorList>
            <person name="Kang H."/>
            <person name="Cha I."/>
            <person name="Kim H."/>
            <person name="Kang J."/>
            <person name="Joh K."/>
        </authorList>
    </citation>
    <scope>NUCLEOTIDE SEQUENCE [LARGE SCALE GENOMIC DNA]</scope>
    <source>
        <strain evidence="6 7">HMF3257</strain>
    </source>
</reference>
<keyword evidence="3" id="KW-0731">Sigma factor</keyword>
<dbReference type="PANTHER" id="PTHR43133">
    <property type="entry name" value="RNA POLYMERASE ECF-TYPE SIGMA FACTO"/>
    <property type="match status" value="1"/>
</dbReference>
<dbReference type="Proteomes" id="UP000249016">
    <property type="component" value="Unassembled WGS sequence"/>
</dbReference>
<dbReference type="NCBIfam" id="TIGR02937">
    <property type="entry name" value="sigma70-ECF"/>
    <property type="match status" value="1"/>
</dbReference>
<dbReference type="GO" id="GO:0003677">
    <property type="term" value="F:DNA binding"/>
    <property type="evidence" value="ECO:0007669"/>
    <property type="project" value="InterPro"/>
</dbReference>
<keyword evidence="4" id="KW-0804">Transcription</keyword>
<dbReference type="OrthoDB" id="1116697at2"/>
<dbReference type="EMBL" id="QLII01000001">
    <property type="protein sequence ID" value="RAI77666.1"/>
    <property type="molecule type" value="Genomic_DNA"/>
</dbReference>
<feature type="domain" description="RNA polymerase sigma factor 70 region 4 type 2" evidence="5">
    <location>
        <begin position="131"/>
        <end position="174"/>
    </location>
</feature>
<evidence type="ECO:0000256" key="2">
    <source>
        <dbReference type="ARBA" id="ARBA00023015"/>
    </source>
</evidence>
<organism evidence="6 7">
    <name type="scientific">Spirosoma telluris</name>
    <dbReference type="NCBI Taxonomy" id="2183553"/>
    <lineage>
        <taxon>Bacteria</taxon>
        <taxon>Pseudomonadati</taxon>
        <taxon>Bacteroidota</taxon>
        <taxon>Cytophagia</taxon>
        <taxon>Cytophagales</taxon>
        <taxon>Cytophagaceae</taxon>
        <taxon>Spirosoma</taxon>
    </lineage>
</organism>
<name>A0A327NUI8_9BACT</name>
<evidence type="ECO:0000256" key="4">
    <source>
        <dbReference type="ARBA" id="ARBA00023163"/>
    </source>
</evidence>
<comment type="caution">
    <text evidence="6">The sequence shown here is derived from an EMBL/GenBank/DDBJ whole genome shotgun (WGS) entry which is preliminary data.</text>
</comment>
<dbReference type="InterPro" id="IPR036388">
    <property type="entry name" value="WH-like_DNA-bd_sf"/>
</dbReference>